<dbReference type="Gene3D" id="2.60.40.1760">
    <property type="entry name" value="glycosyl hydrolase (family 31)"/>
    <property type="match status" value="1"/>
</dbReference>
<dbReference type="Proteomes" id="UP000029066">
    <property type="component" value="Unassembled WGS sequence"/>
</dbReference>
<dbReference type="Gene3D" id="2.60.40.1180">
    <property type="entry name" value="Golgi alpha-mannosidase II"/>
    <property type="match status" value="1"/>
</dbReference>
<dbReference type="GO" id="GO:0005975">
    <property type="term" value="P:carbohydrate metabolic process"/>
    <property type="evidence" value="ECO:0007669"/>
    <property type="project" value="InterPro"/>
</dbReference>
<dbReference type="EMBL" id="JGZN01000013">
    <property type="protein sequence ID" value="KFI91850.1"/>
    <property type="molecule type" value="Genomic_DNA"/>
</dbReference>
<keyword evidence="2 6" id="KW-0378">Hydrolase</keyword>
<evidence type="ECO:0000313" key="11">
    <source>
        <dbReference type="Proteomes" id="UP000029066"/>
    </source>
</evidence>
<evidence type="ECO:0000256" key="3">
    <source>
        <dbReference type="ARBA" id="ARBA00023295"/>
    </source>
</evidence>
<dbReference type="Gene3D" id="3.20.20.80">
    <property type="entry name" value="Glycosidases"/>
    <property type="match status" value="1"/>
</dbReference>
<dbReference type="SUPFAM" id="SSF74650">
    <property type="entry name" value="Galactose mutarotase-like"/>
    <property type="match status" value="1"/>
</dbReference>
<name>A0A087D8K0_9BIFI</name>
<dbReference type="AlphaFoldDB" id="A0A087D8K0"/>
<dbReference type="SUPFAM" id="SSF51011">
    <property type="entry name" value="Glycosyl hydrolase domain"/>
    <property type="match status" value="1"/>
</dbReference>
<dbReference type="CDD" id="cd06593">
    <property type="entry name" value="GH31_xylosidase_YicI"/>
    <property type="match status" value="1"/>
</dbReference>
<dbReference type="Pfam" id="PF13802">
    <property type="entry name" value="Gal_mutarotas_2"/>
    <property type="match status" value="1"/>
</dbReference>
<dbReference type="NCBIfam" id="NF007940">
    <property type="entry name" value="PRK10658.1"/>
    <property type="match status" value="1"/>
</dbReference>
<evidence type="ECO:0000259" key="9">
    <source>
        <dbReference type="Pfam" id="PF21365"/>
    </source>
</evidence>
<dbReference type="Pfam" id="PF21365">
    <property type="entry name" value="Glyco_hydro_31_3rd"/>
    <property type="match status" value="1"/>
</dbReference>
<dbReference type="InterPro" id="IPR011013">
    <property type="entry name" value="Gal_mutarotase_sf_dom"/>
</dbReference>
<feature type="domain" description="Glycoside hydrolase family 31 N-terminal" evidence="8">
    <location>
        <begin position="55"/>
        <end position="218"/>
    </location>
</feature>
<evidence type="ECO:0000256" key="4">
    <source>
        <dbReference type="ARBA" id="ARBA00052064"/>
    </source>
</evidence>
<dbReference type="Pfam" id="PF01055">
    <property type="entry name" value="Glyco_hydro_31_2nd"/>
    <property type="match status" value="1"/>
</dbReference>
<evidence type="ECO:0000313" key="10">
    <source>
        <dbReference type="EMBL" id="KFI91850.1"/>
    </source>
</evidence>
<dbReference type="GO" id="GO:0030246">
    <property type="term" value="F:carbohydrate binding"/>
    <property type="evidence" value="ECO:0007669"/>
    <property type="project" value="InterPro"/>
</dbReference>
<evidence type="ECO:0000259" key="8">
    <source>
        <dbReference type="Pfam" id="PF13802"/>
    </source>
</evidence>
<dbReference type="InterPro" id="IPR025887">
    <property type="entry name" value="Glyco_hydro_31_N_dom"/>
</dbReference>
<dbReference type="InterPro" id="IPR000322">
    <property type="entry name" value="Glyco_hydro_31_TIM"/>
</dbReference>
<evidence type="ECO:0000256" key="2">
    <source>
        <dbReference type="ARBA" id="ARBA00022801"/>
    </source>
</evidence>
<evidence type="ECO:0000256" key="1">
    <source>
        <dbReference type="ARBA" id="ARBA00007806"/>
    </source>
</evidence>
<accession>A0A087D8K0</accession>
<evidence type="ECO:0000256" key="5">
    <source>
        <dbReference type="ARBA" id="ARBA00066962"/>
    </source>
</evidence>
<feature type="domain" description="Glycosyl hydrolase family 31 C-terminal" evidence="9">
    <location>
        <begin position="584"/>
        <end position="674"/>
    </location>
</feature>
<evidence type="ECO:0000259" key="7">
    <source>
        <dbReference type="Pfam" id="PF01055"/>
    </source>
</evidence>
<gene>
    <name evidence="10" type="ORF">BISA_1138</name>
</gene>
<dbReference type="InterPro" id="IPR048395">
    <property type="entry name" value="Glyco_hydro_31_C"/>
</dbReference>
<organism evidence="10 11">
    <name type="scientific">Bifidobacterium saguini DSM 23967</name>
    <dbReference type="NCBI Taxonomy" id="1437607"/>
    <lineage>
        <taxon>Bacteria</taxon>
        <taxon>Bacillati</taxon>
        <taxon>Actinomycetota</taxon>
        <taxon>Actinomycetes</taxon>
        <taxon>Bifidobacteriales</taxon>
        <taxon>Bifidobacteriaceae</taxon>
        <taxon>Bifidobacterium</taxon>
    </lineage>
</organism>
<reference evidence="10 11" key="1">
    <citation type="submission" date="2014-03" db="EMBL/GenBank/DDBJ databases">
        <title>Genomics of Bifidobacteria.</title>
        <authorList>
            <person name="Ventura M."/>
            <person name="Milani C."/>
            <person name="Lugli G.A."/>
        </authorList>
    </citation>
    <scope>NUCLEOTIDE SEQUENCE [LARGE SCALE GENOMIC DNA]</scope>
    <source>
        <strain evidence="10 11">DSM 23967</strain>
    </source>
</reference>
<comment type="caution">
    <text evidence="10">The sequence shown here is derived from an EMBL/GenBank/DDBJ whole genome shotgun (WGS) entry which is preliminary data.</text>
</comment>
<dbReference type="EC" id="3.2.1.177" evidence="5"/>
<comment type="catalytic activity">
    <reaction evidence="4">
        <text>Hydrolysis of terminal, non-reducing alpha-D-xylose residues with release of alpha-D-xylose.</text>
        <dbReference type="EC" id="3.2.1.177"/>
    </reaction>
</comment>
<dbReference type="OrthoDB" id="176168at2"/>
<comment type="similarity">
    <text evidence="1 6">Belongs to the glycosyl hydrolase 31 family.</text>
</comment>
<dbReference type="SUPFAM" id="SSF51445">
    <property type="entry name" value="(Trans)glycosidases"/>
    <property type="match status" value="1"/>
</dbReference>
<dbReference type="CDD" id="cd14752">
    <property type="entry name" value="GH31_N"/>
    <property type="match status" value="1"/>
</dbReference>
<dbReference type="FunFam" id="3.20.20.80:FF:000053">
    <property type="entry name" value="Alpha-xylosidase YicI"/>
    <property type="match status" value="1"/>
</dbReference>
<protein>
    <recommendedName>
        <fullName evidence="5">alpha-D-xyloside xylohydrolase</fullName>
        <ecNumber evidence="5">3.2.1.177</ecNumber>
    </recommendedName>
</protein>
<dbReference type="InterPro" id="IPR050985">
    <property type="entry name" value="Alpha-glycosidase_related"/>
</dbReference>
<dbReference type="InterPro" id="IPR013780">
    <property type="entry name" value="Glyco_hydro_b"/>
</dbReference>
<feature type="domain" description="Glycoside hydrolase family 31 TIM barrel" evidence="7">
    <location>
        <begin position="260"/>
        <end position="573"/>
    </location>
</feature>
<dbReference type="RefSeq" id="WP_033891605.1">
    <property type="nucleotide sequence ID" value="NZ_JDUT01000007.1"/>
</dbReference>
<dbReference type="GO" id="GO:0061634">
    <property type="term" value="F:alpha-D-xyloside xylohydrolase"/>
    <property type="evidence" value="ECO:0007669"/>
    <property type="project" value="UniProtKB-EC"/>
</dbReference>
<sequence>MKFLNGGWLVKDGFDVKYAANVYTANVAEKKLTLFCPFGVPIHHPGQTLDGGILTIEVTSPREDIITTRLINFKKDRGHCPKFALNESDPNVTITEDDDKWSFTSGKLTLEISKGETIDFKYVYDGKVIAHSGWRAKGLVTDPEGRLHVSEQLDLGVSEKIYGLGERFTNFVKNGQTVDIWNEDGGTGTEQAYKNIPFYLSNKGYGLYVDNPGKVSFEIGSEKVSRVQFSVPGEEMSYSVIGGKDLKGILNTYTDLTGKPPLVPDWSYGLWLSTSFTTDYDEKTVMEFVDGMAKRNIPLSVFHFDCRWMKELEWCNFEWDETKFPDPEGLLAKLHERGLKVCVWINSYIGQKSPLFEEGAKKGYFIKTTDGDVWQWDKWQAGMAIVDFTNPEATKWYQDKLKHLVAQGVDCFKTDFGERIPTEGVQYYDGSDPELMHNYYTYLYNKAVYDVLVETKGKDEAILFARSATVGGQQFPVHWGGDCSSNYPSMAESLRAGLSFGMSGFGYWSHDIAGFEDKPTPDLFKRWTQFGLLSSHSRYHGSTEYKVPWLYGDEAVEVSREFTELKLKLKPYLEAMAKETHETGVPMMRAMVLEFPTDPACEDIDTQYMLGDDLLVAPVFSEDGTARFYVPDAGGDHAGEAWANLLTGKTYEPGRWYTEQYDYHTLPVLVRPGSDPLAF</sequence>
<keyword evidence="3 6" id="KW-0326">Glycosidase</keyword>
<dbReference type="PANTHER" id="PTHR43053">
    <property type="entry name" value="GLYCOSIDASE FAMILY 31"/>
    <property type="match status" value="1"/>
</dbReference>
<proteinExistence type="inferred from homology"/>
<dbReference type="STRING" id="1437607.BISA_1138"/>
<dbReference type="InterPro" id="IPR017853">
    <property type="entry name" value="GH"/>
</dbReference>
<dbReference type="PANTHER" id="PTHR43053:SF4">
    <property type="entry name" value="MYOGENESIS-REGULATING GLYCOSIDASE"/>
    <property type="match status" value="1"/>
</dbReference>
<evidence type="ECO:0000256" key="6">
    <source>
        <dbReference type="RuleBase" id="RU361185"/>
    </source>
</evidence>